<dbReference type="EMBL" id="CACRZD030000006">
    <property type="protein sequence ID" value="CAA6662037.1"/>
    <property type="molecule type" value="Genomic_DNA"/>
</dbReference>
<dbReference type="InterPro" id="IPR029315">
    <property type="entry name" value="FANCI_S2"/>
</dbReference>
<keyword evidence="8" id="KW-1185">Reference proteome</keyword>
<dbReference type="InterPro" id="IPR029308">
    <property type="entry name" value="FANCI_S1"/>
</dbReference>
<evidence type="ECO:0000256" key="1">
    <source>
        <dbReference type="SAM" id="MobiDB-lite"/>
    </source>
</evidence>
<feature type="domain" description="FANCI solenoid 2" evidence="3">
    <location>
        <begin position="340"/>
        <end position="494"/>
    </location>
</feature>
<dbReference type="Proteomes" id="UP001189122">
    <property type="component" value="Unassembled WGS sequence"/>
</dbReference>
<evidence type="ECO:0000259" key="2">
    <source>
        <dbReference type="Pfam" id="PF14675"/>
    </source>
</evidence>
<dbReference type="Pfam" id="PF14676">
    <property type="entry name" value="FANCI_S2"/>
    <property type="match status" value="1"/>
</dbReference>
<evidence type="ECO:0000313" key="8">
    <source>
        <dbReference type="Proteomes" id="UP001189122"/>
    </source>
</evidence>
<dbReference type="Pfam" id="PF14679">
    <property type="entry name" value="FANCI_HD1"/>
    <property type="match status" value="1"/>
</dbReference>
<dbReference type="InterPro" id="IPR029314">
    <property type="entry name" value="FANCI_S4"/>
</dbReference>
<dbReference type="InterPro" id="IPR029310">
    <property type="entry name" value="FANCI_HD1"/>
</dbReference>
<proteinExistence type="predicted"/>
<dbReference type="GO" id="GO:0006281">
    <property type="term" value="P:DNA repair"/>
    <property type="evidence" value="ECO:0007669"/>
    <property type="project" value="InterPro"/>
</dbReference>
<dbReference type="Pfam" id="PF14680">
    <property type="entry name" value="FANCI_HD2"/>
    <property type="match status" value="1"/>
</dbReference>
<evidence type="ECO:0000259" key="3">
    <source>
        <dbReference type="Pfam" id="PF14676"/>
    </source>
</evidence>
<dbReference type="InterPro" id="IPR026171">
    <property type="entry name" value="FANCI"/>
</dbReference>
<feature type="compositionally biased region" description="Basic and acidic residues" evidence="1">
    <location>
        <begin position="1290"/>
        <end position="1300"/>
    </location>
</feature>
<gene>
    <name evidence="7" type="ORF">SI7747_06008431</name>
</gene>
<dbReference type="Pfam" id="PF14678">
    <property type="entry name" value="FANCI_S4"/>
    <property type="match status" value="1"/>
</dbReference>
<dbReference type="GO" id="GO:0070182">
    <property type="term" value="F:DNA polymerase binding"/>
    <property type="evidence" value="ECO:0007669"/>
    <property type="project" value="TreeGrafter"/>
</dbReference>
<accession>A0A7I8IVM0</accession>
<evidence type="ECO:0000259" key="5">
    <source>
        <dbReference type="Pfam" id="PF14679"/>
    </source>
</evidence>
<feature type="domain" description="FANCI helical" evidence="6">
    <location>
        <begin position="513"/>
        <end position="744"/>
    </location>
</feature>
<dbReference type="InterPro" id="IPR016024">
    <property type="entry name" value="ARM-type_fold"/>
</dbReference>
<feature type="domain" description="FANCI solenoid 1" evidence="2">
    <location>
        <begin position="75"/>
        <end position="242"/>
    </location>
</feature>
<feature type="region of interest" description="Disordered" evidence="1">
    <location>
        <begin position="749"/>
        <end position="769"/>
    </location>
</feature>
<protein>
    <submittedName>
        <fullName evidence="7">Uncharacterized protein</fullName>
    </submittedName>
</protein>
<evidence type="ECO:0000313" key="7">
    <source>
        <dbReference type="EMBL" id="CAA2622385.1"/>
    </source>
</evidence>
<sequence length="1319" mass="146423">MAAAGDGEAPSRRPPTPEEIVLLAKSSAAALPCADSHANLLERLLPSSPSVPFHLYVSSLLTLVSRTDPSPPLLFHLFSLHLSTLDRAQLFSVLDEVLSDLSEVSDSEDALPLDLIPRCLDLLVATSGDEVVDSILDRILDADWSKAVLVKVVSLLREFPVSTRIRAMEFLEKAFGGLEGIDIQDLPSLAYQLLLLATKGFNKRAVLSGILSFFGSGTVKGAPAILRQVEGTVLMHFNFAVKQDPSLGKEVMGVLRCDMEAFNHFAVAVLLSIARVRRFNENSIHLLRSLAIKSYSEYRFARDCKWLPTCIKEECLRTAKCIEKSLMRAINENNSGREYIVPSSVQLGFILLESVDGKSCGRSDDSGERMGAEELGIQILKTIFEVHDMARNEIVEQCKFRILSLKPQESSSIIKLLGTLIQSYPYPMLEQNGRLKDLLDYFTFMHDRPAHSLIAAMLPLIRFSRDLQDYIILVVRKAMFRKEDTVRLAATNAVVDLILLDARSKRNCLNSFQESSSQASCSQQTDMPSKIGLPLFQELSGLLKRCLSQQGKIKEVIYGGLVKLVLLDPLLSGAVFDLLWPHFLHFYREDAKFPLVIDSCITEENGKAYVREPLDCLLSCISWILLLQPRNGRESSDYSWTCFGFSLSQDNEVLFQFLFLKCFKKIRHALTYDLKGVLGLINENISHSLQGERKRYCLQILCGIVEVFANVVATELEKAGDAEKTALEKQIVDLSILYNSFQSDISSPKQVDGLRRRGPSRTSAMGTPNFKECSDSFHMRRTFLATASIHQLLATAVKLYDAFNPDGHAVSQDNTQSSAHKTLTCSLGLDSNRWGYEIVGRPLLRLIRLLKMNTKSEDPKKKEVRGKKNSDNIVHVLHLSLKCLDELFKVCLRKEAFVGLIEDMVAVPSGEWSFEIGTDAAGPESGAEEDLPMDTPHARNLLMQSLFRESEVLSDMVLMIGNRLPGVSREPHGIWAVDICKSSGLRHPTAAGGVVAVAIHLRSPPGDLITAQEMASELAAVIGTEEDQGPVEASETYPIINRSTGATIASSLLRLADSVIVDLDWSLSKLKALTTDKIHRSTGLPLEEALYSRSTALVNLLSHFAQMNLKDCQAEQFLKLAARFYKIMSLATKLRIAPRGFEQLPPGGTFQELTEVTCMKLTAPLYGFLAAIQQNQRQAAGGRGLSGRIKRENKWVPDLVFRIEDYEKYLIQLSRLTGVNLLRRAKRSTARDFKILDAMKANRREGEDNAAVPTDSGGGGGEGSQEDDEREKTDEDSTPELGCGEASQSEEDRGDLLDGNERVKRWRAMVVRSSDDEEA</sequence>
<evidence type="ECO:0000259" key="4">
    <source>
        <dbReference type="Pfam" id="PF14678"/>
    </source>
</evidence>
<dbReference type="Pfam" id="PF14675">
    <property type="entry name" value="FANCI_S1"/>
    <property type="match status" value="1"/>
</dbReference>
<dbReference type="PANTHER" id="PTHR21818">
    <property type="entry name" value="BC025462 PROTEIN"/>
    <property type="match status" value="1"/>
</dbReference>
<dbReference type="InterPro" id="IPR029312">
    <property type="entry name" value="FANCI_HD2"/>
</dbReference>
<dbReference type="PANTHER" id="PTHR21818:SF0">
    <property type="entry name" value="FANCONI ANEMIA GROUP I PROTEIN"/>
    <property type="match status" value="1"/>
</dbReference>
<organism evidence="7">
    <name type="scientific">Spirodela intermedia</name>
    <name type="common">Intermediate duckweed</name>
    <dbReference type="NCBI Taxonomy" id="51605"/>
    <lineage>
        <taxon>Eukaryota</taxon>
        <taxon>Viridiplantae</taxon>
        <taxon>Streptophyta</taxon>
        <taxon>Embryophyta</taxon>
        <taxon>Tracheophyta</taxon>
        <taxon>Spermatophyta</taxon>
        <taxon>Magnoliopsida</taxon>
        <taxon>Liliopsida</taxon>
        <taxon>Araceae</taxon>
        <taxon>Lemnoideae</taxon>
        <taxon>Spirodela</taxon>
    </lineage>
</organism>
<dbReference type="EMBL" id="LR743593">
    <property type="protein sequence ID" value="CAA2622385.1"/>
    <property type="molecule type" value="Genomic_DNA"/>
</dbReference>
<dbReference type="SUPFAM" id="SSF48371">
    <property type="entry name" value="ARM repeat"/>
    <property type="match status" value="1"/>
</dbReference>
<reference evidence="7 8" key="1">
    <citation type="submission" date="2019-12" db="EMBL/GenBank/DDBJ databases">
        <authorList>
            <person name="Scholz U."/>
            <person name="Mascher M."/>
            <person name="Fiebig A."/>
        </authorList>
    </citation>
    <scope>NUCLEOTIDE SEQUENCE</scope>
</reference>
<evidence type="ECO:0000259" key="6">
    <source>
        <dbReference type="Pfam" id="PF14680"/>
    </source>
</evidence>
<feature type="domain" description="FANCI solenoid 4" evidence="4">
    <location>
        <begin position="1011"/>
        <end position="1238"/>
    </location>
</feature>
<feature type="region of interest" description="Disordered" evidence="1">
    <location>
        <begin position="1244"/>
        <end position="1300"/>
    </location>
</feature>
<feature type="domain" description="FANCI helical" evidence="5">
    <location>
        <begin position="246"/>
        <end position="326"/>
    </location>
</feature>
<name>A0A7I8IVM0_SPIIN</name>